<dbReference type="RefSeq" id="WP_014847000.1">
    <property type="nucleotide sequence ID" value="NZ_CAURRE010000035.1"/>
</dbReference>
<evidence type="ECO:0000313" key="5">
    <source>
        <dbReference type="EMBL" id="VEH70645.1"/>
    </source>
</evidence>
<name>A0A3S4XZC4_9ACTN</name>
<proteinExistence type="predicted"/>
<dbReference type="AlphaFoldDB" id="A0A3S4XZC4"/>
<evidence type="ECO:0000313" key="6">
    <source>
        <dbReference type="Proteomes" id="UP000273044"/>
    </source>
</evidence>
<accession>A0A3S4XZC4</accession>
<reference evidence="5 6" key="1">
    <citation type="submission" date="2018-12" db="EMBL/GenBank/DDBJ databases">
        <authorList>
            <consortium name="Pathogen Informatics"/>
        </authorList>
    </citation>
    <scope>NUCLEOTIDE SEQUENCE [LARGE SCALE GENOMIC DNA]</scope>
    <source>
        <strain evidence="5 6">NCTC12967</strain>
    </source>
</reference>
<sequence length="187" mass="19857">MSVARAVEALLIMATDPVPAADLAAQLGVPEHEVVAELEQLTRFYRETERGFELRRVAGGWRLATAPDLAEVLEAAVVAETRARLSQAALETLAVIAYLQPVTRGRVSGVRGVGVDGVVRTLLAHGLITEAGEEPNGAMTFATTSLFLQKLGLDSLDELPDLAPLLPDAVALEAELRAASGIEEQHD</sequence>
<dbReference type="GeneID" id="64407399"/>
<dbReference type="InterPro" id="IPR036390">
    <property type="entry name" value="WH_DNA-bd_sf"/>
</dbReference>
<protein>
    <submittedName>
        <fullName evidence="5">Segregation and condensation protein B</fullName>
    </submittedName>
</protein>
<dbReference type="NCBIfam" id="TIGR00281">
    <property type="entry name" value="SMC-Scp complex subunit ScpB"/>
    <property type="match status" value="1"/>
</dbReference>
<evidence type="ECO:0000256" key="3">
    <source>
        <dbReference type="ARBA" id="ARBA00022829"/>
    </source>
</evidence>
<gene>
    <name evidence="5" type="primary">scpB</name>
    <name evidence="5" type="ORF">NCTC12967_01947</name>
</gene>
<dbReference type="GO" id="GO:0051301">
    <property type="term" value="P:cell division"/>
    <property type="evidence" value="ECO:0007669"/>
    <property type="project" value="UniProtKB-KW"/>
</dbReference>
<evidence type="ECO:0000256" key="2">
    <source>
        <dbReference type="ARBA" id="ARBA00022618"/>
    </source>
</evidence>
<dbReference type="Proteomes" id="UP000273044">
    <property type="component" value="Chromosome"/>
</dbReference>
<keyword evidence="4" id="KW-0131">Cell cycle</keyword>
<organism evidence="5 6">
    <name type="scientific">Arachnia propionica</name>
    <dbReference type="NCBI Taxonomy" id="1750"/>
    <lineage>
        <taxon>Bacteria</taxon>
        <taxon>Bacillati</taxon>
        <taxon>Actinomycetota</taxon>
        <taxon>Actinomycetes</taxon>
        <taxon>Propionibacteriales</taxon>
        <taxon>Propionibacteriaceae</taxon>
        <taxon>Arachnia</taxon>
    </lineage>
</organism>
<dbReference type="EMBL" id="LR134406">
    <property type="protein sequence ID" value="VEH70645.1"/>
    <property type="molecule type" value="Genomic_DNA"/>
</dbReference>
<dbReference type="PIRSF" id="PIRSF019345">
    <property type="entry name" value="ScpB"/>
    <property type="match status" value="1"/>
</dbReference>
<evidence type="ECO:0000256" key="4">
    <source>
        <dbReference type="ARBA" id="ARBA00023306"/>
    </source>
</evidence>
<keyword evidence="6" id="KW-1185">Reference proteome</keyword>
<dbReference type="InterPro" id="IPR036388">
    <property type="entry name" value="WH-like_DNA-bd_sf"/>
</dbReference>
<dbReference type="SUPFAM" id="SSF46785">
    <property type="entry name" value="Winged helix' DNA-binding domain"/>
    <property type="match status" value="2"/>
</dbReference>
<dbReference type="OMA" id="PGHPKLY"/>
<dbReference type="Gene3D" id="1.10.10.10">
    <property type="entry name" value="Winged helix-like DNA-binding domain superfamily/Winged helix DNA-binding domain"/>
    <property type="match status" value="2"/>
</dbReference>
<keyword evidence="1" id="KW-0963">Cytoplasm</keyword>
<dbReference type="InterPro" id="IPR005234">
    <property type="entry name" value="ScpB_csome_segregation"/>
</dbReference>
<keyword evidence="2" id="KW-0132">Cell division</keyword>
<dbReference type="PANTHER" id="PTHR34298:SF2">
    <property type="entry name" value="SEGREGATION AND CONDENSATION PROTEIN B"/>
    <property type="match status" value="1"/>
</dbReference>
<keyword evidence="3" id="KW-0159">Chromosome partition</keyword>
<dbReference type="PANTHER" id="PTHR34298">
    <property type="entry name" value="SEGREGATION AND CONDENSATION PROTEIN B"/>
    <property type="match status" value="1"/>
</dbReference>
<dbReference type="GO" id="GO:0051304">
    <property type="term" value="P:chromosome separation"/>
    <property type="evidence" value="ECO:0007669"/>
    <property type="project" value="InterPro"/>
</dbReference>
<dbReference type="Pfam" id="PF04079">
    <property type="entry name" value="SMC_ScpB"/>
    <property type="match status" value="1"/>
</dbReference>
<evidence type="ECO:0000256" key="1">
    <source>
        <dbReference type="ARBA" id="ARBA00022490"/>
    </source>
</evidence>